<feature type="compositionally biased region" description="Polar residues" evidence="3">
    <location>
        <begin position="159"/>
        <end position="168"/>
    </location>
</feature>
<feature type="compositionally biased region" description="Acidic residues" evidence="3">
    <location>
        <begin position="1238"/>
        <end position="1250"/>
    </location>
</feature>
<feature type="compositionally biased region" description="Polar residues" evidence="3">
    <location>
        <begin position="1153"/>
        <end position="1163"/>
    </location>
</feature>
<feature type="compositionally biased region" description="Basic and acidic residues" evidence="3">
    <location>
        <begin position="1164"/>
        <end position="1176"/>
    </location>
</feature>
<sequence length="2113" mass="238774">MASGKAHIPKTTTKNVGGPPEKLLREISPKAQPQPKTVISLDTLGAGRRTSKSVGDTPLASEDSTARGNSSYSAPDAESSTDSQSGSSPGSPRRATTSAFSEDSSRTIAMPAMMTETAVVDERIVAMERAISKLTKTVEEKDLQIATLMNKLEVHNHGESSNGPVHQRTPQDGHKRVEDQHTNSTSIASLSVQQLHDMITNTIRAQYGGAPQSTLMYSKPYTKRIDSLRMPPGYQPPKFQQFDGKGNPKQHVAHFVETCNNAGTDGDLLTKQFVRSLRGNAFDWYTDLEPESIDNWEHMEREFLNRFYSTRRTVSMMELTNTKQWKDEPVVDYINRWRSLSLDCKDRLSETSGVEMCIQGMHWGLLYILQGIKPRTFEELATRAHDMELSLASRGEKNLPIAEHRKERKDVKKGDKSSKPVIKESMAVAAEPVRISAKEKKEDRTRGPSQERERRRLTLKEMEEKTYPFPDSDVPGMLEDLLEKEIIKLPECKRPEEMGRTNDPKYCKYHRVVSHTVEKCFVLKDLILRLAREGKILLDLDEAVGSNHATFTFGSPSPTKTQSPLMLTPGASCKRIQFGTLEPVCLPCLEPQEDADIEDKPSSEEEGWTLVTHRKSRKQHNPKPRVIYAKRRRQMSRSMTPRKGRVMDNLKARQKGVRIEEDLVTTAYMTSCHEVDEQDGSVQGEEEVHLGEANMIEKEENEIYAAEEVFAQCANCHGKITFTDEDLLLGSKPHNRPLFVSGYIREEKVSRILIDDGSAVNIMSKVTMKRLGISTEELSKSRLVIQGFNQEGQRAIGIIRLDVTMEDLKTRPLFHVIDSKTSYNLLLGRPWLHENGIVPSTLHQCFKYSDGKQVKKVMADLQPFTEAESHFADAKFYLNCDMVNDTLPEDSKRAREKGKGHDETPHEDSRLSVAAAPKSHIASKGASPILRYVPLSKRKEGQTPFGLVAEAKVRPNKPTQEKDVAVLKSNLTLPLPKLDKVASTKPPLKGFVKSASDSIKEGSLPDKRTKEGFDPKAYKLLAKSGYDFNNPSQLGQLYSDCVEEKSQGLNQTQSKLRQQGYAIETPKTGLGYSSQEPVRISAKGKNERRTALHISFEVAEEESRAEPAPRSSVFDRLTSPTPRESVFNRLSVSIPTKEGTSHVRRSAFDRLGSPSTSKVASQSKVEKGDTRKKDESEICSLVPSRMKRELAVEVSVGSSLKAKRRTIIHTNRLGKQVDQEEEENETVILPAYHVTAETDSESSSSDDEPDEAPHAIEDGGQATVDELKELNLGTIDEPRPIFVSALLTPAEEKEYLELLTEYKDVFAWTYKEMPGLDPRVAVHRLAIKQEARPVKQAQRLRKKNGQIRVCVDFRDLNRACPKDDFPLPNTELMVDSTIGHEALSFMDGSSGYNQIRMAPEDEELTAFRTPKGILLLQVVKTRKREEHIRDLRIVFNRLRKYQLKMNPLKCAFGVTSGKFLGFVIRHRGIEVDQSKIDAIQRMPEPKNLRELRSLQGHLAYIRRFISNLAGRCQPFSRLMKKDTNFEWDEACKNAFESIKKYLLNPPVLGVPIPGKPLILYIAAQEQSLGALLAQKNEVEKEKALYYLSRKLTGAELRYSPIEKMCLALFFSIHKLRHYMQAHTIHLVAKVDPVKYILSRPVISGRLAKWSVAFQEFEIAYVPQKAIKGQALANFLADHPIPADWELSDDFPDEDVLYTEILPPWMMFFDGAARREESGAGVVFVSPQKHMLPFAFRLNEPCSNNVAEYQALIAGLQMALDMKISYLEVYGDSKLVINQLLTHYEVRNEGLVPYFRLATRLIEEFDGISLEHIPRSENKIADALANLATTLALSEEERVNVPVCNRWALTFTEEYTRPRYDEGHLASSTIKIPCIDDPLMDYFCDALEREKLIKPWRRPTPEYAAPTNLPPEPLHPTVASWPFDAWGLDVVGPLPKSSAGHLYILAATDYFSKWAEVISLKEVVERSKRDWHERIGEALWAYRTTYRTPTQATPYSLVYGVEAVLPLERQIPSLRIAIQEGLTNEENARLRLEELEALDEKRLEAQQHLECYQARLSRAFNKKVKPRSFQQGDLVLAVRRPINTLHKIGNKFTSKWDGPYVVQEVYTNGALQDS</sequence>
<dbReference type="InterPro" id="IPR021109">
    <property type="entry name" value="Peptidase_aspartic_dom_sf"/>
</dbReference>
<evidence type="ECO:0000313" key="5">
    <source>
        <dbReference type="EMBL" id="SPD10668.1"/>
    </source>
</evidence>
<proteinExistence type="predicted"/>
<dbReference type="CDD" id="cd09274">
    <property type="entry name" value="RNase_HI_RT_Ty3"/>
    <property type="match status" value="1"/>
</dbReference>
<feature type="compositionally biased region" description="Basic and acidic residues" evidence="3">
    <location>
        <begin position="398"/>
        <end position="422"/>
    </location>
</feature>
<feature type="domain" description="RNase H type-1" evidence="4">
    <location>
        <begin position="1700"/>
        <end position="1829"/>
    </location>
</feature>
<feature type="region of interest" description="Disordered" evidence="3">
    <location>
        <begin position="1099"/>
        <end position="1120"/>
    </location>
</feature>
<dbReference type="InterPro" id="IPR002156">
    <property type="entry name" value="RNaseH_domain"/>
</dbReference>
<dbReference type="GO" id="GO:0006310">
    <property type="term" value="P:DNA recombination"/>
    <property type="evidence" value="ECO:0007669"/>
    <property type="project" value="UniProtKB-KW"/>
</dbReference>
<dbReference type="GO" id="GO:0004523">
    <property type="term" value="F:RNA-DNA hybrid ribonuclease activity"/>
    <property type="evidence" value="ECO:0007669"/>
    <property type="project" value="InterPro"/>
</dbReference>
<dbReference type="PANTHER" id="PTHR48475">
    <property type="entry name" value="RIBONUCLEASE H"/>
    <property type="match status" value="1"/>
</dbReference>
<dbReference type="Pfam" id="PF00078">
    <property type="entry name" value="RVT_1"/>
    <property type="match status" value="1"/>
</dbReference>
<feature type="compositionally biased region" description="Basic and acidic residues" evidence="3">
    <location>
        <begin position="891"/>
        <end position="910"/>
    </location>
</feature>
<evidence type="ECO:0000256" key="2">
    <source>
        <dbReference type="SAM" id="Coils"/>
    </source>
</evidence>
<keyword evidence="1" id="KW-0233">DNA recombination</keyword>
<feature type="region of interest" description="Disordered" evidence="3">
    <location>
        <begin position="1236"/>
        <end position="1262"/>
    </location>
</feature>
<dbReference type="Pfam" id="PF13456">
    <property type="entry name" value="RVT_3"/>
    <property type="match status" value="1"/>
</dbReference>
<dbReference type="Gene3D" id="3.30.70.270">
    <property type="match status" value="2"/>
</dbReference>
<dbReference type="SUPFAM" id="SSF56672">
    <property type="entry name" value="DNA/RNA polymerases"/>
    <property type="match status" value="1"/>
</dbReference>
<feature type="region of interest" description="Disordered" evidence="3">
    <location>
        <begin position="1150"/>
        <end position="1176"/>
    </location>
</feature>
<gene>
    <name evidence="5" type="ORF">FSB_LOCUS38550</name>
</gene>
<dbReference type="CDD" id="cd00303">
    <property type="entry name" value="retropepsin_like"/>
    <property type="match status" value="1"/>
</dbReference>
<organism evidence="5">
    <name type="scientific">Fagus sylvatica</name>
    <name type="common">Beechnut</name>
    <dbReference type="NCBI Taxonomy" id="28930"/>
    <lineage>
        <taxon>Eukaryota</taxon>
        <taxon>Viridiplantae</taxon>
        <taxon>Streptophyta</taxon>
        <taxon>Embryophyta</taxon>
        <taxon>Tracheophyta</taxon>
        <taxon>Spermatophyta</taxon>
        <taxon>Magnoliopsida</taxon>
        <taxon>eudicotyledons</taxon>
        <taxon>Gunneridae</taxon>
        <taxon>Pentapetalae</taxon>
        <taxon>rosids</taxon>
        <taxon>fabids</taxon>
        <taxon>Fagales</taxon>
        <taxon>Fagaceae</taxon>
        <taxon>Fagus</taxon>
    </lineage>
</organism>
<dbReference type="Gene3D" id="2.40.70.10">
    <property type="entry name" value="Acid Proteases"/>
    <property type="match status" value="1"/>
</dbReference>
<dbReference type="InterPro" id="IPR043502">
    <property type="entry name" value="DNA/RNA_pol_sf"/>
</dbReference>
<feature type="region of interest" description="Disordered" evidence="3">
    <location>
        <begin position="155"/>
        <end position="181"/>
    </location>
</feature>
<protein>
    <recommendedName>
        <fullName evidence="4">RNase H type-1 domain-containing protein</fullName>
    </recommendedName>
</protein>
<feature type="region of interest" description="Disordered" evidence="3">
    <location>
        <begin position="891"/>
        <end position="920"/>
    </location>
</feature>
<dbReference type="GO" id="GO:0003676">
    <property type="term" value="F:nucleic acid binding"/>
    <property type="evidence" value="ECO:0007669"/>
    <property type="project" value="InterPro"/>
</dbReference>
<dbReference type="PROSITE" id="PS50879">
    <property type="entry name" value="RNASE_H_1"/>
    <property type="match status" value="1"/>
</dbReference>
<dbReference type="SUPFAM" id="SSF53098">
    <property type="entry name" value="Ribonuclease H-like"/>
    <property type="match status" value="2"/>
</dbReference>
<dbReference type="PANTHER" id="PTHR48475:SF1">
    <property type="entry name" value="RNASE H TYPE-1 DOMAIN-CONTAINING PROTEIN"/>
    <property type="match status" value="1"/>
</dbReference>
<accession>A0A2N9HFE2</accession>
<feature type="compositionally biased region" description="Basic and acidic residues" evidence="3">
    <location>
        <begin position="169"/>
        <end position="181"/>
    </location>
</feature>
<dbReference type="InterPro" id="IPR043128">
    <property type="entry name" value="Rev_trsase/Diguanyl_cyclase"/>
</dbReference>
<evidence type="ECO:0000256" key="3">
    <source>
        <dbReference type="SAM" id="MobiDB-lite"/>
    </source>
</evidence>
<feature type="region of interest" description="Disordered" evidence="3">
    <location>
        <begin position="398"/>
        <end position="456"/>
    </location>
</feature>
<feature type="compositionally biased region" description="Low complexity" evidence="3">
    <location>
        <begin position="76"/>
        <end position="96"/>
    </location>
</feature>
<dbReference type="CDD" id="cd01647">
    <property type="entry name" value="RT_LTR"/>
    <property type="match status" value="1"/>
</dbReference>
<dbReference type="InterPro" id="IPR012337">
    <property type="entry name" value="RNaseH-like_sf"/>
</dbReference>
<dbReference type="InterPro" id="IPR041577">
    <property type="entry name" value="RT_RNaseH_2"/>
</dbReference>
<keyword evidence="2" id="KW-0175">Coiled coil</keyword>
<dbReference type="InterPro" id="IPR005162">
    <property type="entry name" value="Retrotrans_gag_dom"/>
</dbReference>
<evidence type="ECO:0000259" key="4">
    <source>
        <dbReference type="PROSITE" id="PS50879"/>
    </source>
</evidence>
<dbReference type="Pfam" id="PF17919">
    <property type="entry name" value="RT_RNaseH_2"/>
    <property type="match status" value="1"/>
</dbReference>
<dbReference type="CDD" id="cd09279">
    <property type="entry name" value="RNase_HI_like"/>
    <property type="match status" value="1"/>
</dbReference>
<feature type="compositionally biased region" description="Basic and acidic residues" evidence="3">
    <location>
        <begin position="436"/>
        <end position="456"/>
    </location>
</feature>
<reference evidence="5" key="1">
    <citation type="submission" date="2018-02" db="EMBL/GenBank/DDBJ databases">
        <authorList>
            <person name="Cohen D.B."/>
            <person name="Kent A.D."/>
        </authorList>
    </citation>
    <scope>NUCLEOTIDE SEQUENCE</scope>
</reference>
<evidence type="ECO:0000256" key="1">
    <source>
        <dbReference type="ARBA" id="ARBA00023172"/>
    </source>
</evidence>
<dbReference type="Pfam" id="PF03732">
    <property type="entry name" value="Retrotrans_gag"/>
    <property type="match status" value="1"/>
</dbReference>
<dbReference type="InterPro" id="IPR000477">
    <property type="entry name" value="RT_dom"/>
</dbReference>
<feature type="coiled-coil region" evidence="2">
    <location>
        <begin position="2017"/>
        <end position="2054"/>
    </location>
</feature>
<dbReference type="InterPro" id="IPR036397">
    <property type="entry name" value="RNaseH_sf"/>
</dbReference>
<dbReference type="SUPFAM" id="SSF50630">
    <property type="entry name" value="Acid proteases"/>
    <property type="match status" value="1"/>
</dbReference>
<dbReference type="FunFam" id="3.30.70.270:FF:000020">
    <property type="entry name" value="Transposon Tf2-6 polyprotein-like Protein"/>
    <property type="match status" value="1"/>
</dbReference>
<feature type="region of interest" description="Disordered" evidence="3">
    <location>
        <begin position="1"/>
        <end position="109"/>
    </location>
</feature>
<dbReference type="Gene3D" id="3.30.420.10">
    <property type="entry name" value="Ribonuclease H-like superfamily/Ribonuclease H"/>
    <property type="match status" value="3"/>
</dbReference>
<dbReference type="EMBL" id="OIVN01003354">
    <property type="protein sequence ID" value="SPD10668.1"/>
    <property type="molecule type" value="Genomic_DNA"/>
</dbReference>
<feature type="compositionally biased region" description="Polar residues" evidence="3">
    <location>
        <begin position="62"/>
        <end position="73"/>
    </location>
</feature>
<name>A0A2N9HFE2_FAGSY</name>